<evidence type="ECO:0000313" key="1">
    <source>
        <dbReference type="EMBL" id="KAJ0104491.1"/>
    </source>
</evidence>
<organism evidence="1 2">
    <name type="scientific">Pistacia atlantica</name>
    <dbReference type="NCBI Taxonomy" id="434234"/>
    <lineage>
        <taxon>Eukaryota</taxon>
        <taxon>Viridiplantae</taxon>
        <taxon>Streptophyta</taxon>
        <taxon>Embryophyta</taxon>
        <taxon>Tracheophyta</taxon>
        <taxon>Spermatophyta</taxon>
        <taxon>Magnoliopsida</taxon>
        <taxon>eudicotyledons</taxon>
        <taxon>Gunneridae</taxon>
        <taxon>Pentapetalae</taxon>
        <taxon>rosids</taxon>
        <taxon>malvids</taxon>
        <taxon>Sapindales</taxon>
        <taxon>Anacardiaceae</taxon>
        <taxon>Pistacia</taxon>
    </lineage>
</organism>
<dbReference type="EMBL" id="CM047898">
    <property type="protein sequence ID" value="KAJ0104491.1"/>
    <property type="molecule type" value="Genomic_DNA"/>
</dbReference>
<dbReference type="Proteomes" id="UP001164250">
    <property type="component" value="Chromosome 2"/>
</dbReference>
<protein>
    <submittedName>
        <fullName evidence="1">Uncharacterized protein</fullName>
    </submittedName>
</protein>
<name>A0ACC1BXL9_9ROSI</name>
<comment type="caution">
    <text evidence="1">The sequence shown here is derived from an EMBL/GenBank/DDBJ whole genome shotgun (WGS) entry which is preliminary data.</text>
</comment>
<keyword evidence="2" id="KW-1185">Reference proteome</keyword>
<sequence>MAEALITAAKCFVPKSKEEEEEIERIYNSYGNIIATLPRNRGWATQHLCQYQGFWFQPMVGLEGIMWMQQHFISRPTDVYLISSPKSGTTWLKALLFSIMNRTRFDFSTHPLLTTSVHECVPFMDFDLFKTTPIADPEVLPSPRIFATHIPFTLLPDSIQKSSCPIVYICRNPKDVLVSLCQFVMKVKPKDLPPLSLEDAFEMFCEGISPCGSYWDHVLGYWKASLEFPSKILFLKYEDMKEEPLLNIKRVAEFVGRPFSLEEEENGTVQEILKLCSFEKMKNLEVNKNGFYRVRNTKNDVFFREGKVRELENHPNFNAGRGSVLTTKGTVVMGACIMDGKTKRCGAVSGLTTVVNPISLARLVMQKTPHIYLAFDGAEDFARKQLDYTRPIPKDAKMKLHLRIVIAKLELLDVIGDTPIIGAETYANNLCAISATGKGEVIIRATAARDVAALMEFIGLSLKEAATHIVEECVPRGTVGLVAVSSTGEITMPLNTTCMVRACATEDGYSEIGIWDSEEKIK</sequence>
<gene>
    <name evidence="1" type="ORF">Patl1_18949</name>
</gene>
<reference evidence="2" key="1">
    <citation type="journal article" date="2023" name="G3 (Bethesda)">
        <title>Genome assembly and association tests identify interacting loci associated with vigor, precocity, and sex in interspecific pistachio rootstocks.</title>
        <authorList>
            <person name="Palmer W."/>
            <person name="Jacygrad E."/>
            <person name="Sagayaradj S."/>
            <person name="Cavanaugh K."/>
            <person name="Han R."/>
            <person name="Bertier L."/>
            <person name="Beede B."/>
            <person name="Kafkas S."/>
            <person name="Golino D."/>
            <person name="Preece J."/>
            <person name="Michelmore R."/>
        </authorList>
    </citation>
    <scope>NUCLEOTIDE SEQUENCE [LARGE SCALE GENOMIC DNA]</scope>
</reference>
<accession>A0ACC1BXL9</accession>
<evidence type="ECO:0000313" key="2">
    <source>
        <dbReference type="Proteomes" id="UP001164250"/>
    </source>
</evidence>
<proteinExistence type="predicted"/>